<proteinExistence type="predicted"/>
<feature type="domain" description="CDI immunity protein" evidence="1">
    <location>
        <begin position="24"/>
        <end position="114"/>
    </location>
</feature>
<reference evidence="2 3" key="1">
    <citation type="submission" date="2020-03" db="EMBL/GenBank/DDBJ databases">
        <title>Soil Listeria distribution.</title>
        <authorList>
            <person name="Liao J."/>
            <person name="Wiedmann M."/>
        </authorList>
    </citation>
    <scope>NUCLEOTIDE SEQUENCE [LARGE SCALE GENOMIC DNA]</scope>
    <source>
        <strain evidence="2 3">FSL L7-1523</strain>
    </source>
</reference>
<name>A0A841Z4J1_9LIST</name>
<evidence type="ECO:0000313" key="3">
    <source>
        <dbReference type="Proteomes" id="UP000564536"/>
    </source>
</evidence>
<dbReference type="RefSeq" id="WP_185424867.1">
    <property type="nucleotide sequence ID" value="NZ_JAARRL010000005.1"/>
</dbReference>
<dbReference type="AlphaFoldDB" id="A0A841Z4J1"/>
<protein>
    <recommendedName>
        <fullName evidence="1">CDI immunity protein domain-containing protein</fullName>
    </recommendedName>
</protein>
<sequence length="125" mass="14511">MKKEAWLKGTDLLDSSHYPVQGVFNMICDNRFIKIIGYISEGVGFGEEYGACMFPRDLDEYDIANGEGFDGVEFGLHSGEESVLDYQTFYIYLKKTCENYTEKYPEATNQLREYVDWYSKKYGII</sequence>
<dbReference type="Proteomes" id="UP000564536">
    <property type="component" value="Unassembled WGS sequence"/>
</dbReference>
<dbReference type="Pfam" id="PF18624">
    <property type="entry name" value="CdiI_4"/>
    <property type="match status" value="1"/>
</dbReference>
<comment type="caution">
    <text evidence="2">The sequence shown here is derived from an EMBL/GenBank/DDBJ whole genome shotgun (WGS) entry which is preliminary data.</text>
</comment>
<dbReference type="CDD" id="cd20688">
    <property type="entry name" value="CdiI_Ecoli_Nm-like"/>
    <property type="match status" value="1"/>
</dbReference>
<accession>A0A841Z4J1</accession>
<dbReference type="InterPro" id="IPR041256">
    <property type="entry name" value="CdiI_4"/>
</dbReference>
<dbReference type="EMBL" id="JAARRL010000005">
    <property type="protein sequence ID" value="MBC1499829.1"/>
    <property type="molecule type" value="Genomic_DNA"/>
</dbReference>
<evidence type="ECO:0000313" key="2">
    <source>
        <dbReference type="EMBL" id="MBC1499829.1"/>
    </source>
</evidence>
<gene>
    <name evidence="2" type="ORF">HB943_04375</name>
</gene>
<evidence type="ECO:0000259" key="1">
    <source>
        <dbReference type="Pfam" id="PF18624"/>
    </source>
</evidence>
<organism evidence="2 3">
    <name type="scientific">Listeria weihenstephanensis</name>
    <dbReference type="NCBI Taxonomy" id="1006155"/>
    <lineage>
        <taxon>Bacteria</taxon>
        <taxon>Bacillati</taxon>
        <taxon>Bacillota</taxon>
        <taxon>Bacilli</taxon>
        <taxon>Bacillales</taxon>
        <taxon>Listeriaceae</taxon>
        <taxon>Listeria</taxon>
    </lineage>
</organism>